<gene>
    <name evidence="2" type="ordered locus">BFO_0806</name>
</gene>
<evidence type="ECO:0000313" key="3">
    <source>
        <dbReference type="Proteomes" id="UP000005436"/>
    </source>
</evidence>
<feature type="compositionally biased region" description="Basic and acidic residues" evidence="1">
    <location>
        <begin position="22"/>
        <end position="32"/>
    </location>
</feature>
<dbReference type="Proteomes" id="UP000005436">
    <property type="component" value="Chromosome"/>
</dbReference>
<keyword evidence="3" id="KW-1185">Reference proteome</keyword>
<reference evidence="3" key="1">
    <citation type="submission" date="2011-12" db="EMBL/GenBank/DDBJ databases">
        <title>Complete sequence of Tannerella forsythia ATCC 43037.</title>
        <authorList>
            <person name="Dewhirst F."/>
            <person name="Tanner A."/>
            <person name="Izard J."/>
            <person name="Brinkac L."/>
            <person name="Durkin A.S."/>
            <person name="Hostetler J."/>
            <person name="Shetty J."/>
            <person name="Torralba M."/>
            <person name="Gill S."/>
            <person name="Nelson K."/>
        </authorList>
    </citation>
    <scope>NUCLEOTIDE SEQUENCE [LARGE SCALE GENOMIC DNA]</scope>
    <source>
        <strain evidence="3">ATCC 43037 / JCM 10827 / CCUG 33226 / KCTC 5666 / FDC 338</strain>
    </source>
</reference>
<feature type="compositionally biased region" description="Basic residues" evidence="1">
    <location>
        <begin position="1"/>
        <end position="15"/>
    </location>
</feature>
<proteinExistence type="predicted"/>
<feature type="region of interest" description="Disordered" evidence="1">
    <location>
        <begin position="1"/>
        <end position="55"/>
    </location>
</feature>
<dbReference type="HOGENOM" id="CLU_3030893_0_0_10"/>
<dbReference type="AlphaFoldDB" id="G8UNJ3"/>
<protein>
    <submittedName>
        <fullName evidence="2">Uncharacterized protein</fullName>
    </submittedName>
</protein>
<dbReference type="KEGG" id="tfo:BFO_0806"/>
<dbReference type="STRING" id="203275.BFO_0806"/>
<organism evidence="2 3">
    <name type="scientific">Tannerella forsythia (strain ATCC 43037 / JCM 10827 / CCUG 21028 A / KCTC 5666 / FDC 338)</name>
    <name type="common">Bacteroides forsythus</name>
    <dbReference type="NCBI Taxonomy" id="203275"/>
    <lineage>
        <taxon>Bacteria</taxon>
        <taxon>Pseudomonadati</taxon>
        <taxon>Bacteroidota</taxon>
        <taxon>Bacteroidia</taxon>
        <taxon>Bacteroidales</taxon>
        <taxon>Tannerellaceae</taxon>
        <taxon>Tannerella</taxon>
    </lineage>
</organism>
<name>G8UNJ3_TANFA</name>
<evidence type="ECO:0000313" key="2">
    <source>
        <dbReference type="EMBL" id="AEW22089.1"/>
    </source>
</evidence>
<dbReference type="PATRIC" id="fig|203275.8.peg.720"/>
<evidence type="ECO:0000256" key="1">
    <source>
        <dbReference type="SAM" id="MobiDB-lite"/>
    </source>
</evidence>
<accession>G8UNJ3</accession>
<sequence>MDTNLKKHIKKHNLHKTANTPAEKEKEQDTDITHQNTSLQIKHLQIKSNAHNHKS</sequence>
<dbReference type="EMBL" id="CP003191">
    <property type="protein sequence ID" value="AEW22089.1"/>
    <property type="molecule type" value="Genomic_DNA"/>
</dbReference>